<dbReference type="OrthoDB" id="140595at2"/>
<dbReference type="SUPFAM" id="SSF51905">
    <property type="entry name" value="FAD/NAD(P)-binding domain"/>
    <property type="match status" value="1"/>
</dbReference>
<dbReference type="EC" id="1.1.5.3" evidence="5"/>
<dbReference type="InterPro" id="IPR003953">
    <property type="entry name" value="FAD-dep_OxRdtase_2_FAD-bd"/>
</dbReference>
<keyword evidence="3 5" id="KW-0560">Oxidoreductase</keyword>
<dbReference type="NCBIfam" id="NF003724">
    <property type="entry name" value="PRK05329.2-3"/>
    <property type="match status" value="1"/>
</dbReference>
<keyword evidence="2" id="KW-0288">FMN</keyword>
<dbReference type="Pfam" id="PF00890">
    <property type="entry name" value="FAD_binding_2"/>
    <property type="match status" value="1"/>
</dbReference>
<protein>
    <submittedName>
        <fullName evidence="5">Glycerol-3-phosphate dehydrogenase subunit GlpB</fullName>
        <ecNumber evidence="5">1.1.5.3</ecNumber>
    </submittedName>
</protein>
<dbReference type="InterPro" id="IPR036188">
    <property type="entry name" value="FAD/NAD-bd_sf"/>
</dbReference>
<accession>A0A3M0G5I0</accession>
<dbReference type="Proteomes" id="UP000275256">
    <property type="component" value="Unassembled WGS sequence"/>
</dbReference>
<feature type="domain" description="FAD-dependent oxidoreductase 2 FAD-binding" evidence="4">
    <location>
        <begin position="5"/>
        <end position="399"/>
    </location>
</feature>
<evidence type="ECO:0000313" key="5">
    <source>
        <dbReference type="EMBL" id="RMB57512.1"/>
    </source>
</evidence>
<dbReference type="AlphaFoldDB" id="A0A3M0G5I0"/>
<dbReference type="GO" id="GO:0009331">
    <property type="term" value="C:glycerol-3-phosphate dehydrogenase (FAD) complex"/>
    <property type="evidence" value="ECO:0007669"/>
    <property type="project" value="InterPro"/>
</dbReference>
<comment type="caution">
    <text evidence="5">The sequence shown here is derived from an EMBL/GenBank/DDBJ whole genome shotgun (WGS) entry which is preliminary data.</text>
</comment>
<name>A0A3M0G5I0_9ACTN</name>
<dbReference type="GO" id="GO:0004368">
    <property type="term" value="F:glycerol-3-phosphate dehydrogenase (quinone) activity"/>
    <property type="evidence" value="ECO:0007669"/>
    <property type="project" value="UniProtKB-EC"/>
</dbReference>
<keyword evidence="6" id="KW-1185">Reference proteome</keyword>
<dbReference type="Gene3D" id="3.50.50.60">
    <property type="entry name" value="FAD/NAD(P)-binding domain"/>
    <property type="match status" value="1"/>
</dbReference>
<evidence type="ECO:0000256" key="2">
    <source>
        <dbReference type="ARBA" id="ARBA00022643"/>
    </source>
</evidence>
<proteinExistence type="predicted"/>
<dbReference type="InterPro" id="IPR009158">
    <property type="entry name" value="G3P_DH_GlpB_su"/>
</dbReference>
<sequence length="425" mass="44905">MDSRAVVVGAGMAGLVSAIRLRQAGMDVTLVTQGIGGIQLGQGTIDVLGYVPERVLGQPLAAVTAYGNAHPHHPYAILSADDVRAGVEFLRALLPDTFVGDLERNYLLPTAIGALRPTALPQVTMAEGECTPGKQMVFVGLRQLKDFWPELVAGNVARTELPGGGRVSTRAAWLDLPARANEVDSTPLYYARAMDDPAYRKRFVDALRRVVEPGETVGLPGVLGLADRGAFADITAQLGQPVFEISTIPPSVPGMRLNDALTRLAKDARVKVVLGSQVLCANIDGGRIRSLTVGTTGRPTEYAGEHFVFAPGGFESGGIELDSYMKVSEPTLGLPLWVPEGDLVVADHNAAQPLFSVGVRFDHDMRVLDTAGDTVHENLHVAGGILAGASRWQEKSGDGIALASAVRAADAILESVQNLEGARNA</sequence>
<evidence type="ECO:0000256" key="1">
    <source>
        <dbReference type="ARBA" id="ARBA00022630"/>
    </source>
</evidence>
<dbReference type="PIRSF" id="PIRSF000141">
    <property type="entry name" value="Anaerobic_G3P_dh"/>
    <property type="match status" value="1"/>
</dbReference>
<evidence type="ECO:0000259" key="4">
    <source>
        <dbReference type="Pfam" id="PF00890"/>
    </source>
</evidence>
<dbReference type="EMBL" id="REFW01000006">
    <property type="protein sequence ID" value="RMB57512.1"/>
    <property type="molecule type" value="Genomic_DNA"/>
</dbReference>
<reference evidence="5 6" key="1">
    <citation type="submission" date="2018-10" db="EMBL/GenBank/DDBJ databases">
        <title>Tessaracoccus antarcticuss sp. nov., isolated from sediment.</title>
        <authorList>
            <person name="Zhou L.Y."/>
            <person name="Du Z.J."/>
        </authorList>
    </citation>
    <scope>NUCLEOTIDE SEQUENCE [LARGE SCALE GENOMIC DNA]</scope>
    <source>
        <strain evidence="5 6">JDX10</strain>
    </source>
</reference>
<evidence type="ECO:0000313" key="6">
    <source>
        <dbReference type="Proteomes" id="UP000275256"/>
    </source>
</evidence>
<dbReference type="NCBIfam" id="TIGR03378">
    <property type="entry name" value="glycerol3P_GlpB"/>
    <property type="match status" value="1"/>
</dbReference>
<gene>
    <name evidence="5" type="primary">glpB</name>
    <name evidence="5" type="ORF">EAX62_15710</name>
</gene>
<evidence type="ECO:0000256" key="3">
    <source>
        <dbReference type="ARBA" id="ARBA00023002"/>
    </source>
</evidence>
<keyword evidence="1" id="KW-0285">Flavoprotein</keyword>
<organism evidence="5 6">
    <name type="scientific">Tessaracoccus antarcticus</name>
    <dbReference type="NCBI Taxonomy" id="2479848"/>
    <lineage>
        <taxon>Bacteria</taxon>
        <taxon>Bacillati</taxon>
        <taxon>Actinomycetota</taxon>
        <taxon>Actinomycetes</taxon>
        <taxon>Propionibacteriales</taxon>
        <taxon>Propionibacteriaceae</taxon>
        <taxon>Tessaracoccus</taxon>
    </lineage>
</organism>